<dbReference type="EMBL" id="ML995859">
    <property type="protein sequence ID" value="KAF2767194.1"/>
    <property type="molecule type" value="Genomic_DNA"/>
</dbReference>
<dbReference type="PANTHER" id="PTHR43135">
    <property type="entry name" value="ALPHA-D-RIBOSE 1-METHYLPHOSPHONATE 5-TRIPHOSPHATE DIPHOSPHATASE"/>
    <property type="match status" value="1"/>
</dbReference>
<name>A0A6G1L4N3_9PEZI</name>
<dbReference type="InterPro" id="IPR011059">
    <property type="entry name" value="Metal-dep_hydrolase_composite"/>
</dbReference>
<organism evidence="2 3">
    <name type="scientific">Teratosphaeria nubilosa</name>
    <dbReference type="NCBI Taxonomy" id="161662"/>
    <lineage>
        <taxon>Eukaryota</taxon>
        <taxon>Fungi</taxon>
        <taxon>Dikarya</taxon>
        <taxon>Ascomycota</taxon>
        <taxon>Pezizomycotina</taxon>
        <taxon>Dothideomycetes</taxon>
        <taxon>Dothideomycetidae</taxon>
        <taxon>Mycosphaerellales</taxon>
        <taxon>Teratosphaeriaceae</taxon>
        <taxon>Teratosphaeria</taxon>
    </lineage>
</organism>
<dbReference type="Gene3D" id="2.30.40.10">
    <property type="entry name" value="Urease, subunit C, domain 1"/>
    <property type="match status" value="1"/>
</dbReference>
<dbReference type="PANTHER" id="PTHR43135:SF3">
    <property type="entry name" value="ALPHA-D-RIBOSE 1-METHYLPHOSPHONATE 5-TRIPHOSPHATE DIPHOSPHATASE"/>
    <property type="match status" value="1"/>
</dbReference>
<proteinExistence type="predicted"/>
<evidence type="ECO:0000313" key="2">
    <source>
        <dbReference type="EMBL" id="KAF2767194.1"/>
    </source>
</evidence>
<dbReference type="SUPFAM" id="SSF51338">
    <property type="entry name" value="Composite domain of metallo-dependent hydrolases"/>
    <property type="match status" value="1"/>
</dbReference>
<dbReference type="GO" id="GO:0016810">
    <property type="term" value="F:hydrolase activity, acting on carbon-nitrogen (but not peptide) bonds"/>
    <property type="evidence" value="ECO:0007669"/>
    <property type="project" value="InterPro"/>
</dbReference>
<dbReference type="Pfam" id="PF01979">
    <property type="entry name" value="Amidohydro_1"/>
    <property type="match status" value="1"/>
</dbReference>
<dbReference type="Gene3D" id="3.20.20.140">
    <property type="entry name" value="Metal-dependent hydrolases"/>
    <property type="match status" value="1"/>
</dbReference>
<dbReference type="InterPro" id="IPR051781">
    <property type="entry name" value="Metallo-dep_Hydrolase"/>
</dbReference>
<sequence>MVARARDDTFTIHTDLLFDPGKRAWLKNVSVTVSRSTGLITKVYTRNGAGQILLPNSDIDLRGLTVLPGLVDAHTHIFLHAYSETPSLNQMRDESLVERILRASNHCRAALLAGFTTYSDLGTEGAGDADVHMRDAINRGIIPGPRIFCVGEALASSGGYEVRIESRSNGVELPRISDPCDGVAGVRAAVRRRLGAGADLIKFYADCRKRTLRYPASAWPGCADIQFPPANDMLNSKRNPNLLLFQQDEMDEIVREARSSRVVVAAHAQSAEAVVMAAKAGVTSIEHGLESFEGTTAIENMVEKGTIWIPTLAVMETAASRAQMLQILQQVKSAFDAGVRIGAGGDTGAIPHGDNARELELLLQAGLPVEDVLVAATITGWEACGGEWCGRKFGWVEEGVAADLVGLRGDLRGHFGALRKVDFVMKDARVWKREGVAVGMV</sequence>
<dbReference type="Proteomes" id="UP000799436">
    <property type="component" value="Unassembled WGS sequence"/>
</dbReference>
<reference evidence="2" key="1">
    <citation type="journal article" date="2020" name="Stud. Mycol.">
        <title>101 Dothideomycetes genomes: a test case for predicting lifestyles and emergence of pathogens.</title>
        <authorList>
            <person name="Haridas S."/>
            <person name="Albert R."/>
            <person name="Binder M."/>
            <person name="Bloem J."/>
            <person name="Labutti K."/>
            <person name="Salamov A."/>
            <person name="Andreopoulos B."/>
            <person name="Baker S."/>
            <person name="Barry K."/>
            <person name="Bills G."/>
            <person name="Bluhm B."/>
            <person name="Cannon C."/>
            <person name="Castanera R."/>
            <person name="Culley D."/>
            <person name="Daum C."/>
            <person name="Ezra D."/>
            <person name="Gonzalez J."/>
            <person name="Henrissat B."/>
            <person name="Kuo A."/>
            <person name="Liang C."/>
            <person name="Lipzen A."/>
            <person name="Lutzoni F."/>
            <person name="Magnuson J."/>
            <person name="Mondo S."/>
            <person name="Nolan M."/>
            <person name="Ohm R."/>
            <person name="Pangilinan J."/>
            <person name="Park H.-J."/>
            <person name="Ramirez L."/>
            <person name="Alfaro M."/>
            <person name="Sun H."/>
            <person name="Tritt A."/>
            <person name="Yoshinaga Y."/>
            <person name="Zwiers L.-H."/>
            <person name="Turgeon B."/>
            <person name="Goodwin S."/>
            <person name="Spatafora J."/>
            <person name="Crous P."/>
            <person name="Grigoriev I."/>
        </authorList>
    </citation>
    <scope>NUCLEOTIDE SEQUENCE</scope>
    <source>
        <strain evidence="2">CBS 116005</strain>
    </source>
</reference>
<evidence type="ECO:0000313" key="3">
    <source>
        <dbReference type="Proteomes" id="UP000799436"/>
    </source>
</evidence>
<dbReference type="InterPro" id="IPR032466">
    <property type="entry name" value="Metal_Hydrolase"/>
</dbReference>
<gene>
    <name evidence="2" type="ORF">EJ03DRAFT_158994</name>
</gene>
<feature type="domain" description="Amidohydrolase-related" evidence="1">
    <location>
        <begin position="65"/>
        <end position="426"/>
    </location>
</feature>
<protein>
    <recommendedName>
        <fullName evidence="1">Amidohydrolase-related domain-containing protein</fullName>
    </recommendedName>
</protein>
<evidence type="ECO:0000259" key="1">
    <source>
        <dbReference type="Pfam" id="PF01979"/>
    </source>
</evidence>
<dbReference type="InterPro" id="IPR006680">
    <property type="entry name" value="Amidohydro-rel"/>
</dbReference>
<dbReference type="OrthoDB" id="5595695at2759"/>
<dbReference type="CDD" id="cd01299">
    <property type="entry name" value="Met_dep_hydrolase_A"/>
    <property type="match status" value="1"/>
</dbReference>
<accession>A0A6G1L4N3</accession>
<keyword evidence="3" id="KW-1185">Reference proteome</keyword>
<dbReference type="AlphaFoldDB" id="A0A6G1L4N3"/>
<dbReference type="SUPFAM" id="SSF51556">
    <property type="entry name" value="Metallo-dependent hydrolases"/>
    <property type="match status" value="1"/>
</dbReference>
<dbReference type="InterPro" id="IPR057744">
    <property type="entry name" value="OTAase-like"/>
</dbReference>